<dbReference type="InterPro" id="IPR036287">
    <property type="entry name" value="Rv1873-like_sf"/>
</dbReference>
<evidence type="ECO:0000313" key="1">
    <source>
        <dbReference type="EMBL" id="WOB41999.1"/>
    </source>
</evidence>
<dbReference type="SUPFAM" id="SSF140736">
    <property type="entry name" value="Rv1873-like"/>
    <property type="match status" value="1"/>
</dbReference>
<protein>
    <submittedName>
        <fullName evidence="1">DUF1810 domain-containing protein</fullName>
    </submittedName>
</protein>
<dbReference type="InterPro" id="IPR014937">
    <property type="entry name" value="DUF1810"/>
</dbReference>
<dbReference type="RefSeq" id="WP_316790082.1">
    <property type="nucleotide sequence ID" value="NZ_CP053540.1"/>
</dbReference>
<name>A0AA96Y2G9_9CYAN</name>
<reference evidence="1" key="1">
    <citation type="submission" date="2020-05" db="EMBL/GenBank/DDBJ databases">
        <authorList>
            <person name="Zhu T."/>
            <person name="Keshari N."/>
            <person name="Lu X."/>
        </authorList>
    </citation>
    <scope>NUCLEOTIDE SEQUENCE</scope>
    <source>
        <strain evidence="1">NK1-22</strain>
    </source>
</reference>
<proteinExistence type="predicted"/>
<gene>
    <name evidence="1" type="ORF">HNI00_01575</name>
</gene>
<dbReference type="EMBL" id="CP053540">
    <property type="protein sequence ID" value="WOB41999.1"/>
    <property type="molecule type" value="Genomic_DNA"/>
</dbReference>
<dbReference type="Gene3D" id="1.25.40.380">
    <property type="entry name" value="Protein of unknown function DUF1810"/>
    <property type="match status" value="1"/>
</dbReference>
<dbReference type="Pfam" id="PF08837">
    <property type="entry name" value="DUF1810"/>
    <property type="match status" value="1"/>
</dbReference>
<dbReference type="AlphaFoldDB" id="A0AA96Y2G9"/>
<organism evidence="1">
    <name type="scientific">Thermoleptolyngbya oregonensis NK1-22</name>
    <dbReference type="NCBI Taxonomy" id="2547457"/>
    <lineage>
        <taxon>Bacteria</taxon>
        <taxon>Bacillati</taxon>
        <taxon>Cyanobacteriota</taxon>
        <taxon>Cyanophyceae</taxon>
        <taxon>Oculatellales</taxon>
        <taxon>Oculatellaceae</taxon>
        <taxon>Thermoleptolyngbya</taxon>
    </lineage>
</organism>
<sequence>MAEQDDLYDLNRFVKAQTSDYARALAEIRQGKKRSHWMWYIFPQYAGLGFSATSQHYAIKSLAEAEAYLQHPILGDRLVECAEAVLRLDGRSAHEVFGSPDDLKLKSCATLFAQVSPAGSVFHQLLDQYFQGEPDAKTLKLIELRNEEY</sequence>
<dbReference type="PIRSF" id="PIRSF008546">
    <property type="entry name" value="UCP008546"/>
    <property type="match status" value="1"/>
</dbReference>
<dbReference type="KEGG" id="tog:HNI00_01575"/>
<accession>A0AA96Y2G9</accession>